<dbReference type="EMBL" id="AB025608">
    <property type="protein sequence ID" value="BAA95729.1"/>
    <property type="molecule type" value="Genomic_DNA"/>
</dbReference>
<organism evidence="1">
    <name type="scientific">Arabidopsis thaliana</name>
    <name type="common">Mouse-ear cress</name>
    <dbReference type="NCBI Taxonomy" id="3702"/>
    <lineage>
        <taxon>Eukaryota</taxon>
        <taxon>Viridiplantae</taxon>
        <taxon>Streptophyta</taxon>
        <taxon>Embryophyta</taxon>
        <taxon>Tracheophyta</taxon>
        <taxon>Spermatophyta</taxon>
        <taxon>Magnoliopsida</taxon>
        <taxon>eudicotyledons</taxon>
        <taxon>Gunneridae</taxon>
        <taxon>Pentapetalae</taxon>
        <taxon>rosids</taxon>
        <taxon>malvids</taxon>
        <taxon>Brassicales</taxon>
        <taxon>Brassicaceae</taxon>
        <taxon>Camelineae</taxon>
        <taxon>Arabidopsis</taxon>
    </lineage>
</organism>
<proteinExistence type="predicted"/>
<accession>Q9LTD2</accession>
<protein>
    <submittedName>
        <fullName evidence="1">Uncharacterized protein</fullName>
    </submittedName>
</protein>
<reference key="2">
    <citation type="journal article" date="2000" name="Nature">
        <title>Sequence and analysis of chromosome 3 of the plant Arabidopsis thaliana.</title>
        <authorList>
            <consortium name="European Union Chromosome 3 Arabidopsis Sequencing Consortium"/>
            <consortium name="Institute for Genomic Research"/>
            <consortium name="Kazusa DNA Research Institute"/>
            <person name="Salanoubat M."/>
            <person name="Lemcke K."/>
            <person name="Rieger M."/>
            <person name="Ansorge W."/>
            <person name="Unseld M."/>
            <person name="Fartmann B."/>
            <person name="Valle G."/>
            <person name="Blocker H."/>
            <person name="Perez-Alonso M."/>
            <person name="Obermaier B."/>
            <person name="Delseny M."/>
            <person name="Boutry M."/>
            <person name="Grivell L.A."/>
            <person name="Mache R."/>
            <person name="Puigdomenech P."/>
            <person name="De Simone V."/>
            <person name="Choisne N."/>
            <person name="Artiguenave F."/>
            <person name="Robert C."/>
            <person name="Brottier P."/>
            <person name="Wincker P."/>
            <person name="Cattolico L."/>
            <person name="Weissenbach J."/>
            <person name="Saurin W."/>
            <person name="Quetier F."/>
            <person name="Schafer M."/>
            <person name="Muller-Auer S."/>
            <person name="Gabel C."/>
            <person name="Fuchs M."/>
            <person name="Benes V."/>
            <person name="Wurmbach E."/>
            <person name="Drzonek H."/>
            <person name="Erfle H."/>
            <person name="Jordan N."/>
            <person name="Bangert S."/>
            <person name="Wiedelmann R."/>
            <person name="Kranz H."/>
            <person name="Voss H."/>
            <person name="Holland R."/>
            <person name="Brandt P."/>
            <person name="Nyakatura G."/>
            <person name="Vezzi A."/>
            <person name="D'Angelo M."/>
            <person name="Pallavicini A."/>
            <person name="Toppo S."/>
            <person name="Simionati B."/>
            <person name="Conrad A."/>
            <person name="Hornischer K."/>
            <person name="Kauer G."/>
            <person name="Lohnert T.H."/>
            <person name="Nordsiek G."/>
            <person name="Reichelt J."/>
            <person name="Scharfe M."/>
            <person name="Schon O."/>
            <person name="Bargues M."/>
            <person name="Terol J."/>
            <person name="Climent J."/>
            <person name="Navarro P."/>
            <person name="Collado C."/>
            <person name="Perez-Perez A."/>
            <person name="Ottenwalder B."/>
            <person name="Duchemin D."/>
            <person name="Cooke R."/>
            <person name="Laudie M."/>
            <person name="Berger-Llauro C."/>
            <person name="Purnelle B."/>
            <person name="Masuy D."/>
            <person name="de Haan M."/>
            <person name="Maarse A.C."/>
            <person name="Alcaraz J.P."/>
            <person name="Cottet A."/>
            <person name="Casacuberta E."/>
            <person name="Monfort A."/>
            <person name="Argiriou A."/>
            <person name="flores M."/>
            <person name="Liguori R."/>
            <person name="Vitale D."/>
            <person name="Mannhaupt G."/>
            <person name="Haase D."/>
            <person name="Schoof H."/>
            <person name="Rudd S."/>
            <person name="Zaccaria P."/>
            <person name="Mewes H.W."/>
            <person name="Mayer K.F."/>
            <person name="Kaul S."/>
            <person name="Town C.D."/>
            <person name="Koo H.L."/>
            <person name="Tallon L.J."/>
            <person name="Jenkins J."/>
            <person name="Rooney T."/>
            <person name="Rizzo M."/>
            <person name="Walts A."/>
            <person name="Utterback T."/>
            <person name="Fujii C.Y."/>
            <person name="Shea T.P."/>
            <person name="Creasy T.H."/>
            <person name="Haas B."/>
            <person name="Maiti R."/>
            <person name="Wu D."/>
            <person name="Peterson J."/>
            <person name="Van Aken S."/>
            <person name="Pai G."/>
            <person name="Militscher J."/>
            <person name="Sellers P."/>
            <person name="Gill J.E."/>
            <person name="Feldblyum T.V."/>
            <person name="Preuss D."/>
            <person name="Lin X."/>
            <person name="Nierman W.C."/>
            <person name="Salzberg S.L."/>
            <person name="White O."/>
            <person name="Venter J.C."/>
            <person name="Fraser C.M."/>
            <person name="Kaneko T."/>
            <person name="Nakamura Y."/>
            <person name="Sato S."/>
            <person name="Kato T."/>
            <person name="Asamizu E."/>
            <person name="Sasamoto S."/>
            <person name="Kimura T."/>
            <person name="Idesawa K."/>
            <person name="Kawashima K."/>
            <person name="Kishida Y."/>
            <person name="Kiyokawa C."/>
            <person name="Kohara M."/>
            <person name="Matsumoto M."/>
            <person name="Matsuno A."/>
            <person name="Muraki A."/>
            <person name="Nakayama S."/>
            <person name="Nakazaki N."/>
            <person name="Shinpo S."/>
            <person name="Takeuchi C."/>
            <person name="Wada T."/>
            <person name="Watanabe A."/>
            <person name="Yamada M."/>
            <person name="Yasuda M."/>
            <person name="Tabata S."/>
        </authorList>
    </citation>
    <scope>NUCLEOTIDE SEQUENCE [LARGE SCALE GENOMIC DNA]</scope>
    <source>
        <strain>cv. Columbia</strain>
    </source>
</reference>
<sequence>MFGGLLPWSLRIATTRFDVITTPNFKHTPFWLQEMVEAEEPKLLPLSSQKSLLVKSRHIMFDENLERCQLLQAAGIRSYNGLVEQILKKPSCVIGLPMARLDQITEASQVILEKRAENYWKTRTSSKEKHSCNAIFVLKRIATLTTSIELNIAGRCSASQVQIDHWELEHLSCEIRAVNMERNNNF</sequence>
<dbReference type="TAIR" id="AT3G23172"/>
<reference evidence="1" key="1">
    <citation type="journal article" date="2000" name="DNA Res.">
        <title>Structural analysis of Arabidopsis thaliana chromosome 3. I. Sequence features of the regions of 4,504,864 bp covered by sixty P1 and TAC clones.</title>
        <authorList>
            <person name="Sato S."/>
            <person name="Nakamura Y."/>
            <person name="Kaneko T."/>
            <person name="Katoh T."/>
            <person name="Asamizu E."/>
            <person name="Tabata S."/>
        </authorList>
    </citation>
    <scope>NUCLEOTIDE SEQUENCE [LARGE SCALE GENOMIC DNA]</scope>
</reference>
<evidence type="ECO:0000313" key="1">
    <source>
        <dbReference type="EMBL" id="BAA95729.1"/>
    </source>
</evidence>
<name>Q9LTD2_ARATH</name>
<dbReference type="AlphaFoldDB" id="Q9LTD2"/>